<reference evidence="2" key="1">
    <citation type="submission" date="2013-12" db="EMBL/GenBank/DDBJ databases">
        <title>The Genome Sequence of Aphanomyces invadans NJM9701.</title>
        <authorList>
            <consortium name="The Broad Institute Genomics Platform"/>
            <person name="Russ C."/>
            <person name="Tyler B."/>
            <person name="van West P."/>
            <person name="Dieguez-Uribeondo J."/>
            <person name="Young S.K."/>
            <person name="Zeng Q."/>
            <person name="Gargeya S."/>
            <person name="Fitzgerald M."/>
            <person name="Abouelleil A."/>
            <person name="Alvarado L."/>
            <person name="Chapman S.B."/>
            <person name="Gainer-Dewar J."/>
            <person name="Goldberg J."/>
            <person name="Griggs A."/>
            <person name="Gujja S."/>
            <person name="Hansen M."/>
            <person name="Howarth C."/>
            <person name="Imamovic A."/>
            <person name="Ireland A."/>
            <person name="Larimer J."/>
            <person name="McCowan C."/>
            <person name="Murphy C."/>
            <person name="Pearson M."/>
            <person name="Poon T.W."/>
            <person name="Priest M."/>
            <person name="Roberts A."/>
            <person name="Saif S."/>
            <person name="Shea T."/>
            <person name="Sykes S."/>
            <person name="Wortman J."/>
            <person name="Nusbaum C."/>
            <person name="Birren B."/>
        </authorList>
    </citation>
    <scope>NUCLEOTIDE SEQUENCE [LARGE SCALE GENOMIC DNA]</scope>
    <source>
        <strain evidence="2">NJM9701</strain>
    </source>
</reference>
<sequence>MPVLTTGRFGASTKEDNTMKRKHTDRTKPAPAASRRGNPHVGLWAKPRDPSPRGAADDNLMEFAWQTRRLNSTKTKALAPPLSSARRRRTEPEDEDMLGIIEAYTKMVLERTECIQEVAQKRFLPHSKKRPPTAQQRVYMPTSRIRRAVQSAGTQRPVSAQPSLMRIRVLNTVPNMAPPPADSVHHTLAPAIDKAATTSIRHGVPPRVLPPRCMSATPRRKVDAAMPRPQSAHPRSTSTAPTAPFNKPTVELAENGKVKLTVHMAHIRMENNDEDVDEGDDGGGNADG</sequence>
<dbReference type="GeneID" id="20087469"/>
<feature type="region of interest" description="Disordered" evidence="1">
    <location>
        <begin position="1"/>
        <end position="58"/>
    </location>
</feature>
<accession>A0A024TQ13</accession>
<feature type="region of interest" description="Disordered" evidence="1">
    <location>
        <begin position="72"/>
        <end position="94"/>
    </location>
</feature>
<organism evidence="2">
    <name type="scientific">Aphanomyces invadans</name>
    <dbReference type="NCBI Taxonomy" id="157072"/>
    <lineage>
        <taxon>Eukaryota</taxon>
        <taxon>Sar</taxon>
        <taxon>Stramenopiles</taxon>
        <taxon>Oomycota</taxon>
        <taxon>Saprolegniomycetes</taxon>
        <taxon>Saprolegniales</taxon>
        <taxon>Verrucalvaceae</taxon>
        <taxon>Aphanomyces</taxon>
    </lineage>
</organism>
<evidence type="ECO:0000256" key="1">
    <source>
        <dbReference type="SAM" id="MobiDB-lite"/>
    </source>
</evidence>
<feature type="region of interest" description="Disordered" evidence="1">
    <location>
        <begin position="265"/>
        <end position="288"/>
    </location>
</feature>
<dbReference type="AlphaFoldDB" id="A0A024TQ13"/>
<dbReference type="RefSeq" id="XP_008875027.1">
    <property type="nucleotide sequence ID" value="XM_008876805.1"/>
</dbReference>
<feature type="region of interest" description="Disordered" evidence="1">
    <location>
        <begin position="202"/>
        <end position="252"/>
    </location>
</feature>
<gene>
    <name evidence="2" type="ORF">H310_10419</name>
</gene>
<protein>
    <submittedName>
        <fullName evidence="2">Uncharacterized protein</fullName>
    </submittedName>
</protein>
<dbReference type="OrthoDB" id="10452198at2759"/>
<feature type="compositionally biased region" description="Acidic residues" evidence="1">
    <location>
        <begin position="272"/>
        <end position="281"/>
    </location>
</feature>
<dbReference type="VEuPathDB" id="FungiDB:H310_10419"/>
<name>A0A024TQ13_9STRA</name>
<evidence type="ECO:0000313" key="2">
    <source>
        <dbReference type="EMBL" id="ETV96235.1"/>
    </source>
</evidence>
<proteinExistence type="predicted"/>
<dbReference type="EMBL" id="KI913977">
    <property type="protein sequence ID" value="ETV96235.1"/>
    <property type="molecule type" value="Genomic_DNA"/>
</dbReference>